<dbReference type="SUPFAM" id="SSF54928">
    <property type="entry name" value="RNA-binding domain, RBD"/>
    <property type="match status" value="1"/>
</dbReference>
<sequence length="401" mass="40156">MSADDDTFEIDIYGDEDQPEADPEPYPAQPEKITAADSADKHINGDNVHTNGHDTATSTSKTSDPPPTNGTIQHPRPNQGLKRKASDDANSPSHNHPDPDPQPLDPSALPALKLSDLHWWTTEEDIRGICARALAEPQLQDLSFNEHKVNGKSKGEAYLEFASTQAATAVKRVLEAESREKEASGVRKAPFTAAFVRGGCNPYKGATGAAAGGKKEVGGRGAYSSLGGAQRGGGFVGRGGSGGGRAGFGGYRGGGGVGGQGQGQGQTQQQGGWGMNGMGGGGGMGGYGGGGFANPIMGMAGGYGNMARGGMMNGMGGMMGNMASMMGRGGAFGGMGMGMPGMAAMGMGNGMMGGGGARGGMMNGGGGGGSWGANGAAATGYGGGAGVPQQQQDPNKRMKMG</sequence>
<dbReference type="GO" id="GO:0003676">
    <property type="term" value="F:nucleic acid binding"/>
    <property type="evidence" value="ECO:0007669"/>
    <property type="project" value="InterPro"/>
</dbReference>
<gene>
    <name evidence="2" type="ORF">LTR82_012126</name>
</gene>
<organism evidence="2 3">
    <name type="scientific">Friedmanniomyces endolithicus</name>
    <dbReference type="NCBI Taxonomy" id="329885"/>
    <lineage>
        <taxon>Eukaryota</taxon>
        <taxon>Fungi</taxon>
        <taxon>Dikarya</taxon>
        <taxon>Ascomycota</taxon>
        <taxon>Pezizomycotina</taxon>
        <taxon>Dothideomycetes</taxon>
        <taxon>Dothideomycetidae</taxon>
        <taxon>Mycosphaerellales</taxon>
        <taxon>Teratosphaeriaceae</taxon>
        <taxon>Friedmanniomyces</taxon>
    </lineage>
</organism>
<evidence type="ECO:0008006" key="4">
    <source>
        <dbReference type="Google" id="ProtNLM"/>
    </source>
</evidence>
<dbReference type="PANTHER" id="PTHR23204">
    <property type="entry name" value="CLEAVAGE AND POLYADENYLATION SPECIFIC FACTOR"/>
    <property type="match status" value="1"/>
</dbReference>
<dbReference type="GO" id="GO:0005634">
    <property type="term" value="C:nucleus"/>
    <property type="evidence" value="ECO:0007669"/>
    <property type="project" value="UniProtKB-SubCell"/>
</dbReference>
<protein>
    <recommendedName>
        <fullName evidence="4">RRM domain-containing protein</fullName>
    </recommendedName>
</protein>
<dbReference type="Gene3D" id="3.30.70.330">
    <property type="match status" value="1"/>
</dbReference>
<comment type="caution">
    <text evidence="2">The sequence shown here is derived from an EMBL/GenBank/DDBJ whole genome shotgun (WGS) entry which is preliminary data.</text>
</comment>
<evidence type="ECO:0000256" key="1">
    <source>
        <dbReference type="SAM" id="MobiDB-lite"/>
    </source>
</evidence>
<dbReference type="EMBL" id="JASUXU010000047">
    <property type="protein sequence ID" value="KAK0316984.1"/>
    <property type="molecule type" value="Genomic_DNA"/>
</dbReference>
<name>A0AAN6J4U8_9PEZI</name>
<evidence type="ECO:0000313" key="2">
    <source>
        <dbReference type="EMBL" id="KAK0316984.1"/>
    </source>
</evidence>
<dbReference type="AlphaFoldDB" id="A0AAN6J4U8"/>
<reference evidence="2" key="1">
    <citation type="submission" date="2021-12" db="EMBL/GenBank/DDBJ databases">
        <title>Black yeast isolated from Biological Soil Crust.</title>
        <authorList>
            <person name="Kurbessoian T."/>
        </authorList>
    </citation>
    <scope>NUCLEOTIDE SEQUENCE</scope>
    <source>
        <strain evidence="2">CCFEE 5208</strain>
    </source>
</reference>
<proteinExistence type="predicted"/>
<evidence type="ECO:0000313" key="3">
    <source>
        <dbReference type="Proteomes" id="UP001168146"/>
    </source>
</evidence>
<feature type="region of interest" description="Disordered" evidence="1">
    <location>
        <begin position="1"/>
        <end position="109"/>
    </location>
</feature>
<dbReference type="GO" id="GO:0006397">
    <property type="term" value="P:mRNA processing"/>
    <property type="evidence" value="ECO:0007669"/>
    <property type="project" value="UniProtKB-KW"/>
</dbReference>
<dbReference type="InterPro" id="IPR012677">
    <property type="entry name" value="Nucleotide-bd_a/b_plait_sf"/>
</dbReference>
<dbReference type="InterPro" id="IPR034772">
    <property type="entry name" value="CPSF6/7"/>
</dbReference>
<accession>A0AAN6J4U8</accession>
<feature type="compositionally biased region" description="Acidic residues" evidence="1">
    <location>
        <begin position="1"/>
        <end position="23"/>
    </location>
</feature>
<dbReference type="InterPro" id="IPR035979">
    <property type="entry name" value="RBD_domain_sf"/>
</dbReference>
<dbReference type="Proteomes" id="UP001168146">
    <property type="component" value="Unassembled WGS sequence"/>
</dbReference>
<feature type="region of interest" description="Disordered" evidence="1">
    <location>
        <begin position="381"/>
        <end position="401"/>
    </location>
</feature>